<evidence type="ECO:0000313" key="1">
    <source>
        <dbReference type="EMBL" id="GAG16543.1"/>
    </source>
</evidence>
<feature type="non-terminal residue" evidence="1">
    <location>
        <position position="32"/>
    </location>
</feature>
<accession>X0VVT7</accession>
<protein>
    <submittedName>
        <fullName evidence="1">Uncharacterized protein</fullName>
    </submittedName>
</protein>
<sequence length="32" mass="3730">MTLSVLGYMIGRGSEETTKYNNFKFTKANNKW</sequence>
<dbReference type="EMBL" id="BARS01031294">
    <property type="protein sequence ID" value="GAG16543.1"/>
    <property type="molecule type" value="Genomic_DNA"/>
</dbReference>
<proteinExistence type="predicted"/>
<reference evidence="1" key="1">
    <citation type="journal article" date="2014" name="Front. Microbiol.">
        <title>High frequency of phylogenetically diverse reductive dehalogenase-homologous genes in deep subseafloor sedimentary metagenomes.</title>
        <authorList>
            <person name="Kawai M."/>
            <person name="Futagami T."/>
            <person name="Toyoda A."/>
            <person name="Takaki Y."/>
            <person name="Nishi S."/>
            <person name="Hori S."/>
            <person name="Arai W."/>
            <person name="Tsubouchi T."/>
            <person name="Morono Y."/>
            <person name="Uchiyama I."/>
            <person name="Ito T."/>
            <person name="Fujiyama A."/>
            <person name="Inagaki F."/>
            <person name="Takami H."/>
        </authorList>
    </citation>
    <scope>NUCLEOTIDE SEQUENCE</scope>
    <source>
        <strain evidence="1">Expedition CK06-06</strain>
    </source>
</reference>
<organism evidence="1">
    <name type="scientific">marine sediment metagenome</name>
    <dbReference type="NCBI Taxonomy" id="412755"/>
    <lineage>
        <taxon>unclassified sequences</taxon>
        <taxon>metagenomes</taxon>
        <taxon>ecological metagenomes</taxon>
    </lineage>
</organism>
<comment type="caution">
    <text evidence="1">The sequence shown here is derived from an EMBL/GenBank/DDBJ whole genome shotgun (WGS) entry which is preliminary data.</text>
</comment>
<name>X0VVT7_9ZZZZ</name>
<gene>
    <name evidence="1" type="ORF">S01H1_48719</name>
</gene>
<dbReference type="AlphaFoldDB" id="X0VVT7"/>